<evidence type="ECO:0000256" key="16">
    <source>
        <dbReference type="RuleBase" id="RU004460"/>
    </source>
</evidence>
<evidence type="ECO:0000313" key="20">
    <source>
        <dbReference type="EMBL" id="TAA75210.1"/>
    </source>
</evidence>
<dbReference type="InterPro" id="IPR002562">
    <property type="entry name" value="3'-5'_exonuclease_dom"/>
</dbReference>
<protein>
    <recommendedName>
        <fullName evidence="3 15">DNA polymerase I</fullName>
        <ecNumber evidence="2 15">2.7.7.7</ecNumber>
    </recommendedName>
</protein>
<dbReference type="FunFam" id="1.10.150.20:FF:000002">
    <property type="entry name" value="DNA polymerase I"/>
    <property type="match status" value="1"/>
</dbReference>
<comment type="caution">
    <text evidence="20">The sequence shown here is derived from an EMBL/GenBank/DDBJ whole genome shotgun (WGS) entry which is preliminary data.</text>
</comment>
<feature type="domain" description="DNA-directed DNA polymerase family A palm" evidence="19">
    <location>
        <begin position="656"/>
        <end position="862"/>
    </location>
</feature>
<dbReference type="SUPFAM" id="SSF53098">
    <property type="entry name" value="Ribonuclease H-like"/>
    <property type="match status" value="1"/>
</dbReference>
<keyword evidence="21" id="KW-1185">Reference proteome</keyword>
<dbReference type="NCBIfam" id="NF004397">
    <property type="entry name" value="PRK05755.1"/>
    <property type="match status" value="1"/>
</dbReference>
<dbReference type="FunFam" id="1.10.150.20:FF:000003">
    <property type="entry name" value="DNA polymerase I"/>
    <property type="match status" value="1"/>
</dbReference>
<dbReference type="CDD" id="cd08637">
    <property type="entry name" value="DNA_pol_A_pol_I_C"/>
    <property type="match status" value="1"/>
</dbReference>
<dbReference type="CDD" id="cd09859">
    <property type="entry name" value="PIN_53EXO"/>
    <property type="match status" value="1"/>
</dbReference>
<dbReference type="AlphaFoldDB" id="A0A521G2F9"/>
<dbReference type="NCBIfam" id="TIGR00593">
    <property type="entry name" value="pola"/>
    <property type="match status" value="1"/>
</dbReference>
<dbReference type="Gene3D" id="3.30.420.10">
    <property type="entry name" value="Ribonuclease H-like superfamily/Ribonuclease H"/>
    <property type="match status" value="1"/>
</dbReference>
<keyword evidence="4 16" id="KW-0808">Transferase</keyword>
<dbReference type="InterPro" id="IPR002421">
    <property type="entry name" value="5-3_exonuclease"/>
</dbReference>
<dbReference type="InterPro" id="IPR012337">
    <property type="entry name" value="RNaseH-like_sf"/>
</dbReference>
<dbReference type="InterPro" id="IPR002298">
    <property type="entry name" value="DNA_polymerase_A"/>
</dbReference>
<sequence length="898" mass="100343">MYMIPSKKTVYLIDGSAYIYRAFHAVKPLHTSGGLPTHAVYGFISILRRILREKQPEYLAVAFDTKGPVFRHQISPDYKANRPAMPDDLVVQIPYIRRITEAYSILSMAADDLEADDLLASAARLLVSQGCKVIVVSGDKDLLQLVGEDITCWDPMSDKVMDTAAVEEKYGLGPSQLLDYFALIGDASDHISGVPGVGPKTAQKLIAEYRTLEGLYEQAAGLKKSKVKENLLTHREAAFLSRELVRLQEKAVVEADVEAYRVTAPDTEALRTLLTELEFTSLLKSDVPAAGLDTAGFQLITRRDALERLAAELRTAEYLVIDTETTSLDPLQAELVGLSLCTGIGQAWYLPCGHRDALGQLLPEQLHRQDILELVGPLLADDRLPKIGHNLKYDYAVLAAPQNGGLRVAGPLWDTMIGAWLLDPNRHSYKLDDLCLEQGFKLTSFAEVTEASKAADAFCRVPPEKAKDYSCEDVQGSLRLFLEQRPQLEQQGLLQLFTEVEGQLIPVLADMERSGILIDLELLGQLSDDFAAQLSLLETEIHLAAGHPFNINSPQQLAEVLFEELNLPRDRKTKTGYSTDVRVLEKLAWRHELPALIVRFRNLAKLKSTYVDKLPEHVSPISGRVHSSFNQCGTATGRLSSSNPNLQNIPIRSEEGRLIRSAFIAQPGCLLLAADYSQIDLRVLAHYSNDADLLEAFKKDEDIHARTAADIFRVSRSLITPEMRRIAKSINFGIVYGMSSFGLSEQLGISRREAQLFIDRYFEHYPGIKQFMEAVIEQARRDGYVSCLLGRRRQLPEINSSNRTRREFAERTAINTPIQGTASDIIKLAMLKAHEELKNRQFRAKLLLQIHDELVFEVPEEEIEAVSAWIVPLMESVLELAVPLRVNARAGLRLDRAY</sequence>
<dbReference type="GO" id="GO:0006261">
    <property type="term" value="P:DNA-templated DNA replication"/>
    <property type="evidence" value="ECO:0007669"/>
    <property type="project" value="UniProtKB-UniRule"/>
</dbReference>
<keyword evidence="11 16" id="KW-0239">DNA-directed DNA polymerase</keyword>
<evidence type="ECO:0000313" key="21">
    <source>
        <dbReference type="Proteomes" id="UP000316238"/>
    </source>
</evidence>
<dbReference type="SUPFAM" id="SSF47807">
    <property type="entry name" value="5' to 3' exonuclease, C-terminal subdomain"/>
    <property type="match status" value="1"/>
</dbReference>
<dbReference type="SMART" id="SM00482">
    <property type="entry name" value="POLAc"/>
    <property type="match status" value="1"/>
</dbReference>
<dbReference type="InterPro" id="IPR036279">
    <property type="entry name" value="5-3_exonuclease_C_sf"/>
</dbReference>
<dbReference type="EMBL" id="NQJD01000009">
    <property type="protein sequence ID" value="TAA75210.1"/>
    <property type="molecule type" value="Genomic_DNA"/>
</dbReference>
<evidence type="ECO:0000259" key="19">
    <source>
        <dbReference type="SMART" id="SM00482"/>
    </source>
</evidence>
<dbReference type="GO" id="GO:0003887">
    <property type="term" value="F:DNA-directed DNA polymerase activity"/>
    <property type="evidence" value="ECO:0007669"/>
    <property type="project" value="UniProtKB-UniRule"/>
</dbReference>
<evidence type="ECO:0000259" key="18">
    <source>
        <dbReference type="SMART" id="SM00475"/>
    </source>
</evidence>
<dbReference type="FunFam" id="1.20.1060.10:FF:000001">
    <property type="entry name" value="DNA polymerase I"/>
    <property type="match status" value="1"/>
</dbReference>
<feature type="domain" description="5'-3' exonuclease" evidence="18">
    <location>
        <begin position="7"/>
        <end position="263"/>
    </location>
</feature>
<name>A0A521G2F9_9BACT</name>
<evidence type="ECO:0000256" key="15">
    <source>
        <dbReference type="NCBIfam" id="TIGR00593"/>
    </source>
</evidence>
<dbReference type="InterPro" id="IPR019760">
    <property type="entry name" value="DNA-dir_DNA_pol_A_CS"/>
</dbReference>
<dbReference type="InterPro" id="IPR036397">
    <property type="entry name" value="RNaseH_sf"/>
</dbReference>
<dbReference type="SUPFAM" id="SSF88723">
    <property type="entry name" value="PIN domain-like"/>
    <property type="match status" value="1"/>
</dbReference>
<dbReference type="CDD" id="cd09898">
    <property type="entry name" value="H3TH_53EXO"/>
    <property type="match status" value="1"/>
</dbReference>
<evidence type="ECO:0000256" key="8">
    <source>
        <dbReference type="ARBA" id="ARBA00022763"/>
    </source>
</evidence>
<comment type="function">
    <text evidence="16">In addition to polymerase activity, this DNA polymerase exhibits 3'-5' and 5'-3' exonuclease activity.</text>
</comment>
<dbReference type="Gene3D" id="3.40.50.1010">
    <property type="entry name" value="5'-nuclease"/>
    <property type="match status" value="1"/>
</dbReference>
<dbReference type="EC" id="2.7.7.7" evidence="2 15"/>
<evidence type="ECO:0000256" key="13">
    <source>
        <dbReference type="ARBA" id="ARBA00023204"/>
    </source>
</evidence>
<dbReference type="Gene3D" id="3.30.70.370">
    <property type="match status" value="1"/>
</dbReference>
<evidence type="ECO:0000259" key="17">
    <source>
        <dbReference type="SMART" id="SM00474"/>
    </source>
</evidence>
<keyword evidence="7" id="KW-0540">Nuclease</keyword>
<evidence type="ECO:0000256" key="7">
    <source>
        <dbReference type="ARBA" id="ARBA00022722"/>
    </source>
</evidence>
<dbReference type="Proteomes" id="UP000316238">
    <property type="component" value="Unassembled WGS sequence"/>
</dbReference>
<dbReference type="GO" id="GO:0008408">
    <property type="term" value="F:3'-5' exonuclease activity"/>
    <property type="evidence" value="ECO:0007669"/>
    <property type="project" value="UniProtKB-UniRule"/>
</dbReference>
<dbReference type="InterPro" id="IPR001098">
    <property type="entry name" value="DNA-dir_DNA_pol_A_palm_dom"/>
</dbReference>
<evidence type="ECO:0000256" key="11">
    <source>
        <dbReference type="ARBA" id="ARBA00022932"/>
    </source>
</evidence>
<reference evidence="20" key="1">
    <citation type="submission" date="2017-07" db="EMBL/GenBank/DDBJ databases">
        <title>The cable genome - Insights into the physiology and evolution of filamentous bacteria capable of sulfide oxidation via long distance electron transfer.</title>
        <authorList>
            <person name="Thorup C."/>
            <person name="Bjerg J.T."/>
            <person name="Schreiber L."/>
            <person name="Nielsen L.P."/>
            <person name="Kjeldsen K.U."/>
            <person name="Boesen T."/>
            <person name="Boggild A."/>
            <person name="Meysman F."/>
            <person name="Geelhoed J."/>
            <person name="Schramm A."/>
        </authorList>
    </citation>
    <scope>NUCLEOTIDE SEQUENCE [LARGE SCALE GENOMIC DNA]</scope>
    <source>
        <strain evidence="20">GS</strain>
    </source>
</reference>
<dbReference type="Pfam" id="PF00476">
    <property type="entry name" value="DNA_pol_A"/>
    <property type="match status" value="1"/>
</dbReference>
<dbReference type="PANTHER" id="PTHR10133:SF27">
    <property type="entry name" value="DNA POLYMERASE NU"/>
    <property type="match status" value="1"/>
</dbReference>
<dbReference type="InterPro" id="IPR008918">
    <property type="entry name" value="HhH2"/>
</dbReference>
<organism evidence="20 21">
    <name type="scientific">Candidatus Electronema aureum</name>
    <dbReference type="NCBI Taxonomy" id="2005002"/>
    <lineage>
        <taxon>Bacteria</taxon>
        <taxon>Pseudomonadati</taxon>
        <taxon>Thermodesulfobacteriota</taxon>
        <taxon>Desulfobulbia</taxon>
        <taxon>Desulfobulbales</taxon>
        <taxon>Desulfobulbaceae</taxon>
        <taxon>Candidatus Electronema</taxon>
    </lineage>
</organism>
<keyword evidence="9 16" id="KW-0378">Hydrolase</keyword>
<keyword evidence="12 16" id="KW-0238">DNA-binding</keyword>
<dbReference type="SMART" id="SM00279">
    <property type="entry name" value="HhH2"/>
    <property type="match status" value="1"/>
</dbReference>
<dbReference type="PRINTS" id="PR00868">
    <property type="entry name" value="DNAPOLI"/>
</dbReference>
<dbReference type="GO" id="GO:0006302">
    <property type="term" value="P:double-strand break repair"/>
    <property type="evidence" value="ECO:0007669"/>
    <property type="project" value="TreeGrafter"/>
</dbReference>
<evidence type="ECO:0000256" key="3">
    <source>
        <dbReference type="ARBA" id="ARBA00020311"/>
    </source>
</evidence>
<dbReference type="GO" id="GO:0008409">
    <property type="term" value="F:5'-3' exonuclease activity"/>
    <property type="evidence" value="ECO:0007669"/>
    <property type="project" value="UniProtKB-UniRule"/>
</dbReference>
<evidence type="ECO:0000256" key="12">
    <source>
        <dbReference type="ARBA" id="ARBA00023125"/>
    </source>
</evidence>
<evidence type="ECO:0000256" key="14">
    <source>
        <dbReference type="ARBA" id="ARBA00049244"/>
    </source>
</evidence>
<accession>A0A521G2F9</accession>
<gene>
    <name evidence="16" type="primary">polA</name>
    <name evidence="20" type="ORF">CDV28_10923</name>
</gene>
<evidence type="ECO:0000256" key="6">
    <source>
        <dbReference type="ARBA" id="ARBA00022705"/>
    </source>
</evidence>
<comment type="catalytic activity">
    <reaction evidence="14 16">
        <text>DNA(n) + a 2'-deoxyribonucleoside 5'-triphosphate = DNA(n+1) + diphosphate</text>
        <dbReference type="Rhea" id="RHEA:22508"/>
        <dbReference type="Rhea" id="RHEA-COMP:17339"/>
        <dbReference type="Rhea" id="RHEA-COMP:17340"/>
        <dbReference type="ChEBI" id="CHEBI:33019"/>
        <dbReference type="ChEBI" id="CHEBI:61560"/>
        <dbReference type="ChEBI" id="CHEBI:173112"/>
        <dbReference type="EC" id="2.7.7.7"/>
    </reaction>
</comment>
<dbReference type="Pfam" id="PF01367">
    <property type="entry name" value="5_3_exonuc"/>
    <property type="match status" value="1"/>
</dbReference>
<evidence type="ECO:0000256" key="1">
    <source>
        <dbReference type="ARBA" id="ARBA00007705"/>
    </source>
</evidence>
<dbReference type="InterPro" id="IPR018320">
    <property type="entry name" value="DNA_polymerase_1"/>
</dbReference>
<dbReference type="CDD" id="cd06139">
    <property type="entry name" value="DNA_polA_I_Ecoli_like_exo"/>
    <property type="match status" value="1"/>
</dbReference>
<dbReference type="GO" id="GO:0003677">
    <property type="term" value="F:DNA binding"/>
    <property type="evidence" value="ECO:0007669"/>
    <property type="project" value="UniProtKB-UniRule"/>
</dbReference>
<dbReference type="PROSITE" id="PS00447">
    <property type="entry name" value="DNA_POLYMERASE_A"/>
    <property type="match status" value="1"/>
</dbReference>
<dbReference type="InterPro" id="IPR020045">
    <property type="entry name" value="DNA_polI_H3TH"/>
</dbReference>
<evidence type="ECO:0000256" key="4">
    <source>
        <dbReference type="ARBA" id="ARBA00022679"/>
    </source>
</evidence>
<dbReference type="SUPFAM" id="SSF56672">
    <property type="entry name" value="DNA/RNA polymerases"/>
    <property type="match status" value="1"/>
</dbReference>
<dbReference type="InterPro" id="IPR029060">
    <property type="entry name" value="PIN-like_dom_sf"/>
</dbReference>
<dbReference type="Pfam" id="PF01612">
    <property type="entry name" value="DNA_pol_A_exo1"/>
    <property type="match status" value="1"/>
</dbReference>
<keyword evidence="8 16" id="KW-0227">DNA damage</keyword>
<proteinExistence type="inferred from homology"/>
<feature type="domain" description="3'-5' exonuclease" evidence="17">
    <location>
        <begin position="297"/>
        <end position="489"/>
    </location>
</feature>
<dbReference type="PANTHER" id="PTHR10133">
    <property type="entry name" value="DNA POLYMERASE I"/>
    <property type="match status" value="1"/>
</dbReference>
<keyword evidence="10 16" id="KW-0269">Exonuclease</keyword>
<dbReference type="SMART" id="SM00475">
    <property type="entry name" value="53EXOc"/>
    <property type="match status" value="1"/>
</dbReference>
<dbReference type="SMART" id="SM00474">
    <property type="entry name" value="35EXOc"/>
    <property type="match status" value="1"/>
</dbReference>
<dbReference type="Gene3D" id="1.20.1060.10">
    <property type="entry name" value="Taq DNA Polymerase, Chain T, domain 4"/>
    <property type="match status" value="1"/>
</dbReference>
<evidence type="ECO:0000256" key="9">
    <source>
        <dbReference type="ARBA" id="ARBA00022801"/>
    </source>
</evidence>
<keyword evidence="13 16" id="KW-0234">DNA repair</keyword>
<keyword evidence="6 16" id="KW-0235">DNA replication</keyword>
<evidence type="ECO:0000256" key="5">
    <source>
        <dbReference type="ARBA" id="ARBA00022695"/>
    </source>
</evidence>
<evidence type="ECO:0000256" key="2">
    <source>
        <dbReference type="ARBA" id="ARBA00012417"/>
    </source>
</evidence>
<dbReference type="Gene3D" id="1.10.150.20">
    <property type="entry name" value="5' to 3' exonuclease, C-terminal subdomain"/>
    <property type="match status" value="2"/>
</dbReference>
<dbReference type="Pfam" id="PF02739">
    <property type="entry name" value="5_3_exonuc_N"/>
    <property type="match status" value="1"/>
</dbReference>
<keyword evidence="5 16" id="KW-0548">Nucleotidyltransferase</keyword>
<dbReference type="InterPro" id="IPR043502">
    <property type="entry name" value="DNA/RNA_pol_sf"/>
</dbReference>
<comment type="similarity">
    <text evidence="1 16">Belongs to the DNA polymerase type-A family.</text>
</comment>
<dbReference type="InterPro" id="IPR020046">
    <property type="entry name" value="5-3_exonucl_a-hlix_arch_N"/>
</dbReference>
<evidence type="ECO:0000256" key="10">
    <source>
        <dbReference type="ARBA" id="ARBA00022839"/>
    </source>
</evidence>